<dbReference type="HOGENOM" id="CLU_1458318_0_0_6"/>
<dbReference type="AlphaFoldDB" id="N9NY78"/>
<organism evidence="2 3">
    <name type="scientific">Acinetobacter variabilis</name>
    <dbReference type="NCBI Taxonomy" id="70346"/>
    <lineage>
        <taxon>Bacteria</taxon>
        <taxon>Pseudomonadati</taxon>
        <taxon>Pseudomonadota</taxon>
        <taxon>Gammaproteobacteria</taxon>
        <taxon>Moraxellales</taxon>
        <taxon>Moraxellaceae</taxon>
        <taxon>Acinetobacter</taxon>
    </lineage>
</organism>
<dbReference type="Proteomes" id="UP000013101">
    <property type="component" value="Unassembled WGS sequence"/>
</dbReference>
<dbReference type="STRING" id="70346.F897_02653"/>
<dbReference type="PATRIC" id="fig|1217693.3.peg.2569"/>
<comment type="caution">
    <text evidence="2">The sequence shown here is derived from an EMBL/GenBank/DDBJ whole genome shotgun (WGS) entry which is preliminary data.</text>
</comment>
<feature type="coiled-coil region" evidence="1">
    <location>
        <begin position="33"/>
        <end position="102"/>
    </location>
</feature>
<name>N9NY78_9GAMM</name>
<evidence type="ECO:0000313" key="3">
    <source>
        <dbReference type="Proteomes" id="UP000013101"/>
    </source>
</evidence>
<accession>N9NY78</accession>
<sequence length="202" mass="23422">MVLFYYQNLGGTMSNDYLSDPPAATSGQLLAISESISQLRQEMRQEMRKLEDVPQKIDRMSMQFDQLQEKQQNLDHNVQKIQKNLEDDLDRTKSSLRDEMKQIRVDAEVKHKEVDMQIRVLHESKTKIDSVTNLVRWGGIAIIGVFAAAWNNQTAKTDTVNAQAMANSQKIQVLEKQSDQTLRTLEEIRNKLYERNYMSETK</sequence>
<reference evidence="2 3" key="1">
    <citation type="submission" date="2013-02" db="EMBL/GenBank/DDBJ databases">
        <title>The Genome Sequence of Acinetobacter sp. NIPH 2171.</title>
        <authorList>
            <consortium name="The Broad Institute Genome Sequencing Platform"/>
            <consortium name="The Broad Institute Genome Sequencing Center for Infectious Disease"/>
            <person name="Cerqueira G."/>
            <person name="Feldgarden M."/>
            <person name="Courvalin P."/>
            <person name="Perichon B."/>
            <person name="Grillot-Courvalin C."/>
            <person name="Clermont D."/>
            <person name="Rocha E."/>
            <person name="Yoon E.-J."/>
            <person name="Nemec A."/>
            <person name="Walker B."/>
            <person name="Young S.K."/>
            <person name="Zeng Q."/>
            <person name="Gargeya S."/>
            <person name="Fitzgerald M."/>
            <person name="Haas B."/>
            <person name="Abouelleil A."/>
            <person name="Alvarado L."/>
            <person name="Arachchi H.M."/>
            <person name="Berlin A.M."/>
            <person name="Chapman S.B."/>
            <person name="Dewar J."/>
            <person name="Goldberg J."/>
            <person name="Griggs A."/>
            <person name="Gujja S."/>
            <person name="Hansen M."/>
            <person name="Howarth C."/>
            <person name="Imamovic A."/>
            <person name="Larimer J."/>
            <person name="McCowan C."/>
            <person name="Murphy C."/>
            <person name="Neiman D."/>
            <person name="Pearson M."/>
            <person name="Priest M."/>
            <person name="Roberts A."/>
            <person name="Saif S."/>
            <person name="Shea T."/>
            <person name="Sisk P."/>
            <person name="Sykes S."/>
            <person name="Wortman J."/>
            <person name="Nusbaum C."/>
            <person name="Birren B."/>
        </authorList>
    </citation>
    <scope>NUCLEOTIDE SEQUENCE [LARGE SCALE GENOMIC DNA]</scope>
    <source>
        <strain evidence="2 3">NIPH 2171</strain>
    </source>
</reference>
<gene>
    <name evidence="2" type="ORF">F897_02653</name>
</gene>
<evidence type="ECO:0000313" key="2">
    <source>
        <dbReference type="EMBL" id="ENX07617.1"/>
    </source>
</evidence>
<dbReference type="EMBL" id="APRS01000015">
    <property type="protein sequence ID" value="ENX07617.1"/>
    <property type="molecule type" value="Genomic_DNA"/>
</dbReference>
<protein>
    <submittedName>
        <fullName evidence="2">Uncharacterized protein</fullName>
    </submittedName>
</protein>
<evidence type="ECO:0000256" key="1">
    <source>
        <dbReference type="SAM" id="Coils"/>
    </source>
</evidence>
<keyword evidence="1" id="KW-0175">Coiled coil</keyword>
<proteinExistence type="predicted"/>